<dbReference type="EMBL" id="UAUU01000011">
    <property type="protein sequence ID" value="SPZ91762.1"/>
    <property type="molecule type" value="Genomic_DNA"/>
</dbReference>
<dbReference type="GeneID" id="97182393"/>
<sequence length="139" mass="16596">MAIISKNMETQEKIISTFEELQKAIYDLKHQIVEFELLFNQACNRHIDSNFQKEWLLDRISSRHDMITLRHDSMLLIRDTVSAFRDFDGYFLDLKQLLQSIELLMLNHADEEEYEIAAIIKKWYEKFAQAIDFVGDLTY</sequence>
<protein>
    <submittedName>
        <fullName evidence="1">Uncharacterized protein</fullName>
    </submittedName>
</protein>
<evidence type="ECO:0000313" key="4">
    <source>
        <dbReference type="Proteomes" id="UP000432350"/>
    </source>
</evidence>
<dbReference type="Proteomes" id="UP000251241">
    <property type="component" value="Unassembled WGS sequence"/>
</dbReference>
<evidence type="ECO:0000313" key="3">
    <source>
        <dbReference type="Proteomes" id="UP000251241"/>
    </source>
</evidence>
<proteinExistence type="predicted"/>
<accession>A0A653ZJ53</accession>
<name>A0A2X2JBR8_SPHMU</name>
<reference evidence="2 4" key="2">
    <citation type="submission" date="2019-10" db="EMBL/GenBank/DDBJ databases">
        <authorList>
            <person name="Karimi E."/>
        </authorList>
    </citation>
    <scope>NUCLEOTIDE SEQUENCE [LARGE SCALE GENOMIC DNA]</scope>
    <source>
        <strain evidence="2">Sphingobacterium sp. 8BC</strain>
    </source>
</reference>
<dbReference type="RefSeq" id="WP_070562989.1">
    <property type="nucleotide sequence ID" value="NZ_CP068086.1"/>
</dbReference>
<evidence type="ECO:0000313" key="2">
    <source>
        <dbReference type="EMBL" id="VXC54423.1"/>
    </source>
</evidence>
<dbReference type="Proteomes" id="UP000432350">
    <property type="component" value="Unassembled WGS sequence"/>
</dbReference>
<reference evidence="1 3" key="1">
    <citation type="submission" date="2018-06" db="EMBL/GenBank/DDBJ databases">
        <authorList>
            <consortium name="Pathogen Informatics"/>
            <person name="Doyle S."/>
        </authorList>
    </citation>
    <scope>NUCLEOTIDE SEQUENCE [LARGE SCALE GENOMIC DNA]</scope>
    <source>
        <strain evidence="1 3">NCTC11343</strain>
    </source>
</reference>
<accession>A0A2X2JBR8</accession>
<dbReference type="EMBL" id="CABWMV010000006">
    <property type="protein sequence ID" value="VXC54423.1"/>
    <property type="molecule type" value="Genomic_DNA"/>
</dbReference>
<organism evidence="1 3">
    <name type="scientific">Sphingobacterium multivorum</name>
    <dbReference type="NCBI Taxonomy" id="28454"/>
    <lineage>
        <taxon>Bacteria</taxon>
        <taxon>Pseudomonadati</taxon>
        <taxon>Bacteroidota</taxon>
        <taxon>Sphingobacteriia</taxon>
        <taxon>Sphingobacteriales</taxon>
        <taxon>Sphingobacteriaceae</taxon>
        <taxon>Sphingobacterium</taxon>
    </lineage>
</organism>
<evidence type="ECO:0000313" key="1">
    <source>
        <dbReference type="EMBL" id="SPZ91762.1"/>
    </source>
</evidence>
<dbReference type="AlphaFoldDB" id="A0A2X2JBR8"/>
<gene>
    <name evidence="1" type="ORF">NCTC11343_03804</name>
    <name evidence="2" type="ORF">SPHINGO8BC_140169</name>
</gene>